<evidence type="ECO:0000313" key="2">
    <source>
        <dbReference type="Proteomes" id="UP000001070"/>
    </source>
</evidence>
<keyword evidence="2" id="KW-1185">Reference proteome</keyword>
<dbReference type="Proteomes" id="UP000001070">
    <property type="component" value="Unassembled WGS sequence"/>
</dbReference>
<reference evidence="1 2" key="1">
    <citation type="journal article" date="2007" name="Nature">
        <title>Evolution of genes and genomes on the Drosophila phylogeny.</title>
        <authorList>
            <consortium name="Drosophila 12 Genomes Consortium"/>
            <person name="Clark A.G."/>
            <person name="Eisen M.B."/>
            <person name="Smith D.R."/>
            <person name="Bergman C.M."/>
            <person name="Oliver B."/>
            <person name="Markow T.A."/>
            <person name="Kaufman T.C."/>
            <person name="Kellis M."/>
            <person name="Gelbart W."/>
            <person name="Iyer V.N."/>
            <person name="Pollard D.A."/>
            <person name="Sackton T.B."/>
            <person name="Larracuente A.M."/>
            <person name="Singh N.D."/>
            <person name="Abad J.P."/>
            <person name="Abt D.N."/>
            <person name="Adryan B."/>
            <person name="Aguade M."/>
            <person name="Akashi H."/>
            <person name="Anderson W.W."/>
            <person name="Aquadro C.F."/>
            <person name="Ardell D.H."/>
            <person name="Arguello R."/>
            <person name="Artieri C.G."/>
            <person name="Barbash D.A."/>
            <person name="Barker D."/>
            <person name="Barsanti P."/>
            <person name="Batterham P."/>
            <person name="Batzoglou S."/>
            <person name="Begun D."/>
            <person name="Bhutkar A."/>
            <person name="Blanco E."/>
            <person name="Bosak S.A."/>
            <person name="Bradley R.K."/>
            <person name="Brand A.D."/>
            <person name="Brent M.R."/>
            <person name="Brooks A.N."/>
            <person name="Brown R.H."/>
            <person name="Butlin R.K."/>
            <person name="Caggese C."/>
            <person name="Calvi B.R."/>
            <person name="Bernardo de Carvalho A."/>
            <person name="Caspi A."/>
            <person name="Castrezana S."/>
            <person name="Celniker S.E."/>
            <person name="Chang J.L."/>
            <person name="Chapple C."/>
            <person name="Chatterji S."/>
            <person name="Chinwalla A."/>
            <person name="Civetta A."/>
            <person name="Clifton S.W."/>
            <person name="Comeron J.M."/>
            <person name="Costello J.C."/>
            <person name="Coyne J.A."/>
            <person name="Daub J."/>
            <person name="David R.G."/>
            <person name="Delcher A.L."/>
            <person name="Delehaunty K."/>
            <person name="Do C.B."/>
            <person name="Ebling H."/>
            <person name="Edwards K."/>
            <person name="Eickbush T."/>
            <person name="Evans J.D."/>
            <person name="Filipski A."/>
            <person name="Findeiss S."/>
            <person name="Freyhult E."/>
            <person name="Fulton L."/>
            <person name="Fulton R."/>
            <person name="Garcia A.C."/>
            <person name="Gardiner A."/>
            <person name="Garfield D.A."/>
            <person name="Garvin B.E."/>
            <person name="Gibson G."/>
            <person name="Gilbert D."/>
            <person name="Gnerre S."/>
            <person name="Godfrey J."/>
            <person name="Good R."/>
            <person name="Gotea V."/>
            <person name="Gravely B."/>
            <person name="Greenberg A.J."/>
            <person name="Griffiths-Jones S."/>
            <person name="Gross S."/>
            <person name="Guigo R."/>
            <person name="Gustafson E.A."/>
            <person name="Haerty W."/>
            <person name="Hahn M.W."/>
            <person name="Halligan D.L."/>
            <person name="Halpern A.L."/>
            <person name="Halter G.M."/>
            <person name="Han M.V."/>
            <person name="Heger A."/>
            <person name="Hillier L."/>
            <person name="Hinrichs A.S."/>
            <person name="Holmes I."/>
            <person name="Hoskins R.A."/>
            <person name="Hubisz M.J."/>
            <person name="Hultmark D."/>
            <person name="Huntley M.A."/>
            <person name="Jaffe D.B."/>
            <person name="Jagadeeshan S."/>
            <person name="Jeck W.R."/>
            <person name="Johnson J."/>
            <person name="Jones C.D."/>
            <person name="Jordan W.C."/>
            <person name="Karpen G.H."/>
            <person name="Kataoka E."/>
            <person name="Keightley P.D."/>
            <person name="Kheradpour P."/>
            <person name="Kirkness E.F."/>
            <person name="Koerich L.B."/>
            <person name="Kristiansen K."/>
            <person name="Kudrna D."/>
            <person name="Kulathinal R.J."/>
            <person name="Kumar S."/>
            <person name="Kwok R."/>
            <person name="Lander E."/>
            <person name="Langley C.H."/>
            <person name="Lapoint R."/>
            <person name="Lazzaro B.P."/>
            <person name="Lee S.J."/>
            <person name="Levesque L."/>
            <person name="Li R."/>
            <person name="Lin C.F."/>
            <person name="Lin M.F."/>
            <person name="Lindblad-Toh K."/>
            <person name="Llopart A."/>
            <person name="Long M."/>
            <person name="Low L."/>
            <person name="Lozovsky E."/>
            <person name="Lu J."/>
            <person name="Luo M."/>
            <person name="Machado C.A."/>
            <person name="Makalowski W."/>
            <person name="Marzo M."/>
            <person name="Matsuda M."/>
            <person name="Matzkin L."/>
            <person name="McAllister B."/>
            <person name="McBride C.S."/>
            <person name="McKernan B."/>
            <person name="McKernan K."/>
            <person name="Mendez-Lago M."/>
            <person name="Minx P."/>
            <person name="Mollenhauer M.U."/>
            <person name="Montooth K."/>
            <person name="Mount S.M."/>
            <person name="Mu X."/>
            <person name="Myers E."/>
            <person name="Negre B."/>
            <person name="Newfeld S."/>
            <person name="Nielsen R."/>
            <person name="Noor M.A."/>
            <person name="O'Grady P."/>
            <person name="Pachter L."/>
            <person name="Papaceit M."/>
            <person name="Parisi M.J."/>
            <person name="Parisi M."/>
            <person name="Parts L."/>
            <person name="Pedersen J.S."/>
            <person name="Pesole G."/>
            <person name="Phillippy A.M."/>
            <person name="Ponting C.P."/>
            <person name="Pop M."/>
            <person name="Porcelli D."/>
            <person name="Powell J.R."/>
            <person name="Prohaska S."/>
            <person name="Pruitt K."/>
            <person name="Puig M."/>
            <person name="Quesneville H."/>
            <person name="Ram K.R."/>
            <person name="Rand D."/>
            <person name="Rasmussen M.D."/>
            <person name="Reed L.K."/>
            <person name="Reenan R."/>
            <person name="Reily A."/>
            <person name="Remington K.A."/>
            <person name="Rieger T.T."/>
            <person name="Ritchie M.G."/>
            <person name="Robin C."/>
            <person name="Rogers Y.H."/>
            <person name="Rohde C."/>
            <person name="Rozas J."/>
            <person name="Rubenfield M.J."/>
            <person name="Ruiz A."/>
            <person name="Russo S."/>
            <person name="Salzberg S.L."/>
            <person name="Sanchez-Gracia A."/>
            <person name="Saranga D.J."/>
            <person name="Sato H."/>
            <person name="Schaeffer S.W."/>
            <person name="Schatz M.C."/>
            <person name="Schlenke T."/>
            <person name="Schwartz R."/>
            <person name="Segarra C."/>
            <person name="Singh R.S."/>
            <person name="Sirot L."/>
            <person name="Sirota M."/>
            <person name="Sisneros N.B."/>
            <person name="Smith C.D."/>
            <person name="Smith T.F."/>
            <person name="Spieth J."/>
            <person name="Stage D.E."/>
            <person name="Stark A."/>
            <person name="Stephan W."/>
            <person name="Strausberg R.L."/>
            <person name="Strempel S."/>
            <person name="Sturgill D."/>
            <person name="Sutton G."/>
            <person name="Sutton G.G."/>
            <person name="Tao W."/>
            <person name="Teichmann S."/>
            <person name="Tobari Y.N."/>
            <person name="Tomimura Y."/>
            <person name="Tsolas J.M."/>
            <person name="Valente V.L."/>
            <person name="Venter E."/>
            <person name="Venter J.C."/>
            <person name="Vicario S."/>
            <person name="Vieira F.G."/>
            <person name="Vilella A.J."/>
            <person name="Villasante A."/>
            <person name="Walenz B."/>
            <person name="Wang J."/>
            <person name="Wasserman M."/>
            <person name="Watts T."/>
            <person name="Wilson D."/>
            <person name="Wilson R.K."/>
            <person name="Wing R.A."/>
            <person name="Wolfner M.F."/>
            <person name="Wong A."/>
            <person name="Wong G.K."/>
            <person name="Wu C.I."/>
            <person name="Wu G."/>
            <person name="Yamamoto D."/>
            <person name="Yang H.P."/>
            <person name="Yang S.P."/>
            <person name="Yorke J.A."/>
            <person name="Yoshida K."/>
            <person name="Zdobnov E."/>
            <person name="Zhang P."/>
            <person name="Zhang Y."/>
            <person name="Zimin A.V."/>
            <person name="Baldwin J."/>
            <person name="Abdouelleil A."/>
            <person name="Abdulkadir J."/>
            <person name="Abebe A."/>
            <person name="Abera B."/>
            <person name="Abreu J."/>
            <person name="Acer S.C."/>
            <person name="Aftuck L."/>
            <person name="Alexander A."/>
            <person name="An P."/>
            <person name="Anderson E."/>
            <person name="Anderson S."/>
            <person name="Arachi H."/>
            <person name="Azer M."/>
            <person name="Bachantsang P."/>
            <person name="Barry A."/>
            <person name="Bayul T."/>
            <person name="Berlin A."/>
            <person name="Bessette D."/>
            <person name="Bloom T."/>
            <person name="Blye J."/>
            <person name="Boguslavskiy L."/>
            <person name="Bonnet C."/>
            <person name="Boukhgalter B."/>
            <person name="Bourzgui I."/>
            <person name="Brown A."/>
            <person name="Cahill P."/>
            <person name="Channer S."/>
            <person name="Cheshatsang Y."/>
            <person name="Chuda L."/>
            <person name="Citroen M."/>
            <person name="Collymore A."/>
            <person name="Cooke P."/>
            <person name="Costello M."/>
            <person name="D'Aco K."/>
            <person name="Daza R."/>
            <person name="De Haan G."/>
            <person name="DeGray S."/>
            <person name="DeMaso C."/>
            <person name="Dhargay N."/>
            <person name="Dooley K."/>
            <person name="Dooley E."/>
            <person name="Doricent M."/>
            <person name="Dorje P."/>
            <person name="Dorjee K."/>
            <person name="Dupes A."/>
            <person name="Elong R."/>
            <person name="Falk J."/>
            <person name="Farina A."/>
            <person name="Faro S."/>
            <person name="Ferguson D."/>
            <person name="Fisher S."/>
            <person name="Foley C.D."/>
            <person name="Franke A."/>
            <person name="Friedrich D."/>
            <person name="Gadbois L."/>
            <person name="Gearin G."/>
            <person name="Gearin C.R."/>
            <person name="Giannoukos G."/>
            <person name="Goode T."/>
            <person name="Graham J."/>
            <person name="Grandbois E."/>
            <person name="Grewal S."/>
            <person name="Gyaltsen K."/>
            <person name="Hafez N."/>
            <person name="Hagos B."/>
            <person name="Hall J."/>
            <person name="Henson C."/>
            <person name="Hollinger A."/>
            <person name="Honan T."/>
            <person name="Huard M.D."/>
            <person name="Hughes L."/>
            <person name="Hurhula B."/>
            <person name="Husby M.E."/>
            <person name="Kamat A."/>
            <person name="Kanga B."/>
            <person name="Kashin S."/>
            <person name="Khazanovich D."/>
            <person name="Kisner P."/>
            <person name="Lance K."/>
            <person name="Lara M."/>
            <person name="Lee W."/>
            <person name="Lennon N."/>
            <person name="Letendre F."/>
            <person name="LeVine R."/>
            <person name="Lipovsky A."/>
            <person name="Liu X."/>
            <person name="Liu J."/>
            <person name="Liu S."/>
            <person name="Lokyitsang T."/>
            <person name="Lokyitsang Y."/>
            <person name="Lubonja R."/>
            <person name="Lui A."/>
            <person name="MacDonald P."/>
            <person name="Magnisalis V."/>
            <person name="Maru K."/>
            <person name="Matthews C."/>
            <person name="McCusker W."/>
            <person name="McDonough S."/>
            <person name="Mehta T."/>
            <person name="Meldrim J."/>
            <person name="Meneus L."/>
            <person name="Mihai O."/>
            <person name="Mihalev A."/>
            <person name="Mihova T."/>
            <person name="Mittelman R."/>
            <person name="Mlenga V."/>
            <person name="Montmayeur A."/>
            <person name="Mulrain L."/>
            <person name="Navidi A."/>
            <person name="Naylor J."/>
            <person name="Negash T."/>
            <person name="Nguyen T."/>
            <person name="Nguyen N."/>
            <person name="Nicol R."/>
            <person name="Norbu C."/>
            <person name="Norbu N."/>
            <person name="Novod N."/>
            <person name="O'Neill B."/>
            <person name="Osman S."/>
            <person name="Markiewicz E."/>
            <person name="Oyono O.L."/>
            <person name="Patti C."/>
            <person name="Phunkhang P."/>
            <person name="Pierre F."/>
            <person name="Priest M."/>
            <person name="Raghuraman S."/>
            <person name="Rege F."/>
            <person name="Reyes R."/>
            <person name="Rise C."/>
            <person name="Rogov P."/>
            <person name="Ross K."/>
            <person name="Ryan E."/>
            <person name="Settipalli S."/>
            <person name="Shea T."/>
            <person name="Sherpa N."/>
            <person name="Shi L."/>
            <person name="Shih D."/>
            <person name="Sparrow T."/>
            <person name="Spaulding J."/>
            <person name="Stalker J."/>
            <person name="Stange-Thomann N."/>
            <person name="Stavropoulos S."/>
            <person name="Stone C."/>
            <person name="Strader C."/>
            <person name="Tesfaye S."/>
            <person name="Thomson T."/>
            <person name="Thoulutsang Y."/>
            <person name="Thoulutsang D."/>
            <person name="Topham K."/>
            <person name="Topping I."/>
            <person name="Tsamla T."/>
            <person name="Vassiliev H."/>
            <person name="Vo A."/>
            <person name="Wangchuk T."/>
            <person name="Wangdi T."/>
            <person name="Weiand M."/>
            <person name="Wilkinson J."/>
            <person name="Wilson A."/>
            <person name="Yadav S."/>
            <person name="Young G."/>
            <person name="Yu Q."/>
            <person name="Zembek L."/>
            <person name="Zhong D."/>
            <person name="Zimmer A."/>
            <person name="Zwirko Z."/>
            <person name="Jaffe D.B."/>
            <person name="Alvarez P."/>
            <person name="Brockman W."/>
            <person name="Butler J."/>
            <person name="Chin C."/>
            <person name="Gnerre S."/>
            <person name="Grabherr M."/>
            <person name="Kleber M."/>
            <person name="Mauceli E."/>
            <person name="MacCallum I."/>
        </authorList>
    </citation>
    <scope>NUCLEOTIDE SEQUENCE [LARGE SCALE GENOMIC DNA]</scope>
    <source>
        <strain evidence="2">Tucson 15287-2541.00</strain>
    </source>
</reference>
<dbReference type="HOGENOM" id="CLU_2006234_0_0_1"/>
<dbReference type="EMBL" id="CH916386">
    <property type="protein sequence ID" value="EDV94299.1"/>
    <property type="molecule type" value="Genomic_DNA"/>
</dbReference>
<evidence type="ECO:0000313" key="1">
    <source>
        <dbReference type="EMBL" id="EDV94299.1"/>
    </source>
</evidence>
<sequence length="124" mass="13865">MGVEISSRASYDYEYDYGYDCDCDCDYDYDQYIADIEMVTGVTSNMSPNVLGTAVVPTQLKETPIKSDRRLFPLRTLSLRLGLGLGLGLGLVLQLTHQHQITTSYVVRSRCLTWFGISIVIGIL</sequence>
<gene>
    <name evidence="1" type="primary">Dgri\GH22529</name>
    <name evidence="1" type="ORF">Dgri_GH22529</name>
</gene>
<name>B4K051_DROGR</name>
<dbReference type="AlphaFoldDB" id="B4K051"/>
<organism evidence="2">
    <name type="scientific">Drosophila grimshawi</name>
    <name type="common">Hawaiian fruit fly</name>
    <name type="synonym">Idiomyia grimshawi</name>
    <dbReference type="NCBI Taxonomy" id="7222"/>
    <lineage>
        <taxon>Eukaryota</taxon>
        <taxon>Metazoa</taxon>
        <taxon>Ecdysozoa</taxon>
        <taxon>Arthropoda</taxon>
        <taxon>Hexapoda</taxon>
        <taxon>Insecta</taxon>
        <taxon>Pterygota</taxon>
        <taxon>Neoptera</taxon>
        <taxon>Endopterygota</taxon>
        <taxon>Diptera</taxon>
        <taxon>Brachycera</taxon>
        <taxon>Muscomorpha</taxon>
        <taxon>Ephydroidea</taxon>
        <taxon>Drosophilidae</taxon>
        <taxon>Drosophila</taxon>
        <taxon>Hawaiian Drosophila</taxon>
    </lineage>
</organism>
<accession>B4K051</accession>
<proteinExistence type="predicted"/>
<protein>
    <submittedName>
        <fullName evidence="1">GH22529</fullName>
    </submittedName>
</protein>
<dbReference type="InParanoid" id="B4K051"/>